<dbReference type="GO" id="GO:0015628">
    <property type="term" value="P:protein secretion by the type II secretion system"/>
    <property type="evidence" value="ECO:0007669"/>
    <property type="project" value="InterPro"/>
</dbReference>
<feature type="transmembrane region" description="Helical" evidence="3">
    <location>
        <begin position="45"/>
        <end position="67"/>
    </location>
</feature>
<dbReference type="Pfam" id="PF08334">
    <property type="entry name" value="T2SSG"/>
    <property type="match status" value="1"/>
</dbReference>
<dbReference type="PANTHER" id="PTHR30093">
    <property type="entry name" value="GENERAL SECRETION PATHWAY PROTEIN G"/>
    <property type="match status" value="1"/>
</dbReference>
<proteinExistence type="predicted"/>
<keyword evidence="3" id="KW-1133">Transmembrane helix</keyword>
<dbReference type="Proteomes" id="UP000007013">
    <property type="component" value="Chromosome"/>
</dbReference>
<dbReference type="Gene3D" id="3.30.700.10">
    <property type="entry name" value="Glycoprotein, Type 4 Pilin"/>
    <property type="match status" value="1"/>
</dbReference>
<dbReference type="GO" id="GO:0015627">
    <property type="term" value="C:type II protein secretion system complex"/>
    <property type="evidence" value="ECO:0007669"/>
    <property type="project" value="InterPro"/>
</dbReference>
<organism evidence="5 6">
    <name type="scientific">Opitutus terrae (strain DSM 11246 / JCM 15787 / PB90-1)</name>
    <dbReference type="NCBI Taxonomy" id="452637"/>
    <lineage>
        <taxon>Bacteria</taxon>
        <taxon>Pseudomonadati</taxon>
        <taxon>Verrucomicrobiota</taxon>
        <taxon>Opitutia</taxon>
        <taxon>Opitutales</taxon>
        <taxon>Opitutaceae</taxon>
        <taxon>Opitutus</taxon>
    </lineage>
</organism>
<dbReference type="SUPFAM" id="SSF54523">
    <property type="entry name" value="Pili subunits"/>
    <property type="match status" value="1"/>
</dbReference>
<evidence type="ECO:0000259" key="4">
    <source>
        <dbReference type="Pfam" id="PF08334"/>
    </source>
</evidence>
<feature type="region of interest" description="Disordered" evidence="2">
    <location>
        <begin position="190"/>
        <end position="212"/>
    </location>
</feature>
<evidence type="ECO:0000256" key="1">
    <source>
        <dbReference type="ARBA" id="ARBA00022481"/>
    </source>
</evidence>
<dbReference type="HOGENOM" id="CLU_1298731_0_0_0"/>
<dbReference type="InterPro" id="IPR000983">
    <property type="entry name" value="Bac_GSPG_pilin"/>
</dbReference>
<dbReference type="eggNOG" id="COG4968">
    <property type="taxonomic scope" value="Bacteria"/>
</dbReference>
<dbReference type="STRING" id="452637.Oter_3737"/>
<feature type="domain" description="Type II secretion system protein GspG C-terminal" evidence="4">
    <location>
        <begin position="73"/>
        <end position="187"/>
    </location>
</feature>
<dbReference type="AlphaFoldDB" id="B1ZYB4"/>
<reference evidence="5 6" key="1">
    <citation type="journal article" date="2011" name="J. Bacteriol.">
        <title>Genome sequence of the verrucomicrobium Opitutus terrae PB90-1, an abundant inhabitant of rice paddy soil ecosystems.</title>
        <authorList>
            <person name="van Passel M.W."/>
            <person name="Kant R."/>
            <person name="Palva A."/>
            <person name="Copeland A."/>
            <person name="Lucas S."/>
            <person name="Lapidus A."/>
            <person name="Glavina del Rio T."/>
            <person name="Pitluck S."/>
            <person name="Goltsman E."/>
            <person name="Clum A."/>
            <person name="Sun H."/>
            <person name="Schmutz J."/>
            <person name="Larimer F.W."/>
            <person name="Land M.L."/>
            <person name="Hauser L."/>
            <person name="Kyrpides N."/>
            <person name="Mikhailova N."/>
            <person name="Richardson P.P."/>
            <person name="Janssen P.H."/>
            <person name="de Vos W.M."/>
            <person name="Smidt H."/>
        </authorList>
    </citation>
    <scope>NUCLEOTIDE SEQUENCE [LARGE SCALE GENOMIC DNA]</scope>
    <source>
        <strain evidence="6">DSM 11246 / JCM 15787 / PB90-1</strain>
    </source>
</reference>
<keyword evidence="3" id="KW-0812">Transmembrane</keyword>
<dbReference type="NCBIfam" id="TIGR02532">
    <property type="entry name" value="IV_pilin_GFxxxE"/>
    <property type="match status" value="1"/>
</dbReference>
<evidence type="ECO:0000313" key="5">
    <source>
        <dbReference type="EMBL" id="ACB77012.1"/>
    </source>
</evidence>
<dbReference type="InterPro" id="IPR012902">
    <property type="entry name" value="N_methyl_site"/>
</dbReference>
<dbReference type="InterPro" id="IPR013545">
    <property type="entry name" value="T2SS_protein-GspG_C"/>
</dbReference>
<dbReference type="PRINTS" id="PR00813">
    <property type="entry name" value="BCTERIALGSPG"/>
</dbReference>
<dbReference type="InterPro" id="IPR045584">
    <property type="entry name" value="Pilin-like"/>
</dbReference>
<dbReference type="EMBL" id="CP001032">
    <property type="protein sequence ID" value="ACB77012.1"/>
    <property type="molecule type" value="Genomic_DNA"/>
</dbReference>
<dbReference type="Pfam" id="PF07963">
    <property type="entry name" value="N_methyl"/>
    <property type="match status" value="1"/>
</dbReference>
<name>B1ZYB4_OPITP</name>
<keyword evidence="6" id="KW-1185">Reference proteome</keyword>
<gene>
    <name evidence="5" type="ordered locus">Oter_3737</name>
</gene>
<evidence type="ECO:0000313" key="6">
    <source>
        <dbReference type="Proteomes" id="UP000007013"/>
    </source>
</evidence>
<evidence type="ECO:0000256" key="2">
    <source>
        <dbReference type="SAM" id="MobiDB-lite"/>
    </source>
</evidence>
<evidence type="ECO:0000256" key="3">
    <source>
        <dbReference type="SAM" id="Phobius"/>
    </source>
</evidence>
<protein>
    <submittedName>
        <fullName evidence="5">Type II secretion pathway protein XcpT</fullName>
    </submittedName>
</protein>
<dbReference type="PROSITE" id="PS00409">
    <property type="entry name" value="PROKAR_NTER_METHYL"/>
    <property type="match status" value="1"/>
</dbReference>
<accession>B1ZYB4</accession>
<keyword evidence="3" id="KW-0472">Membrane</keyword>
<keyword evidence="1" id="KW-0488">Methylation</keyword>
<sequence length="212" mass="22499">MPESSSAASSGCVRTTLGPCGGRLRPDHVCEHGYPVKRTNGPGGFTLIELLAVLTIIALLAAIVLGAGRRVSESGRMAEAHAELAAIASGLESYYSQYGDYPRTDDAGELLEALLGLRAPSGAAISGRAFIDRAWFRTANTTGADGTVRPQLLDPWEQGYVYVYRAPATVRAHSDYVLYSRGPDQAHELSLNADGFPNTTAPANADNLYASR</sequence>
<dbReference type="KEGG" id="ote:Oter_3737"/>